<keyword evidence="2" id="KW-1185">Reference proteome</keyword>
<reference evidence="1" key="1">
    <citation type="submission" date="2021-02" db="EMBL/GenBank/DDBJ databases">
        <authorList>
            <person name="Dougan E. K."/>
            <person name="Rhodes N."/>
            <person name="Thang M."/>
            <person name="Chan C."/>
        </authorList>
    </citation>
    <scope>NUCLEOTIDE SEQUENCE</scope>
</reference>
<evidence type="ECO:0000313" key="1">
    <source>
        <dbReference type="EMBL" id="CAE7903411.1"/>
    </source>
</evidence>
<accession>A0A813BFP3</accession>
<comment type="caution">
    <text evidence="1">The sequence shown here is derived from an EMBL/GenBank/DDBJ whole genome shotgun (WGS) entry which is preliminary data.</text>
</comment>
<protein>
    <submittedName>
        <fullName evidence="1">Uncharacterized protein</fullName>
    </submittedName>
</protein>
<proteinExistence type="predicted"/>
<organism evidence="1 2">
    <name type="scientific">Symbiodinium necroappetens</name>
    <dbReference type="NCBI Taxonomy" id="1628268"/>
    <lineage>
        <taxon>Eukaryota</taxon>
        <taxon>Sar</taxon>
        <taxon>Alveolata</taxon>
        <taxon>Dinophyceae</taxon>
        <taxon>Suessiales</taxon>
        <taxon>Symbiodiniaceae</taxon>
        <taxon>Symbiodinium</taxon>
    </lineage>
</organism>
<dbReference type="OrthoDB" id="442447at2759"/>
<name>A0A813BFP3_9DINO</name>
<dbReference type="Proteomes" id="UP000601435">
    <property type="component" value="Unassembled WGS sequence"/>
</dbReference>
<sequence length="218" mass="24481">MVLQGAAGELISTSGKWPSNIQRDMLRRCKAAKVAYMQKHIHAHPLGCVVCKSLPVALPHEVLPWLVRQGILPVDDTDQIQKFWDHARSTGMPTMGAADFHIPLYVWGDDARFTETHEDKLVAVAFGRLMENSKNALQTVWPLFVYQQGQSAGPGTLNTFMEEVVNSFNILFSEGVMVETPSGQRKRVYAAVVQYQGDWKWHKAGLWDLHKLAARISV</sequence>
<evidence type="ECO:0000313" key="2">
    <source>
        <dbReference type="Proteomes" id="UP000601435"/>
    </source>
</evidence>
<dbReference type="AlphaFoldDB" id="A0A813BFP3"/>
<dbReference type="EMBL" id="CAJNJA010071268">
    <property type="protein sequence ID" value="CAE7903411.1"/>
    <property type="molecule type" value="Genomic_DNA"/>
</dbReference>
<gene>
    <name evidence="1" type="ORF">SNEC2469_LOCUS30506</name>
</gene>